<accession>A0AAV2RUE1</accession>
<dbReference type="Proteomes" id="UP001497623">
    <property type="component" value="Unassembled WGS sequence"/>
</dbReference>
<name>A0AAV2RUE1_MEGNR</name>
<dbReference type="EMBL" id="CAXKWB010034364">
    <property type="protein sequence ID" value="CAL4144567.1"/>
    <property type="molecule type" value="Genomic_DNA"/>
</dbReference>
<feature type="signal peptide" evidence="2">
    <location>
        <begin position="1"/>
        <end position="15"/>
    </location>
</feature>
<sequence>MKAAILLLLLGVVAAQHGSNSASSRQGFGGGGFGNRPSSFRSGGGGFGGRSAGGSGGGFGGGSGGGFGGGFGSPFGNPCGYISRMYSGMRRDWGPKAYGMGLNNPCAIPPNPFKMQRAVSLTRRVPGTLVRVDPDGDIEITDQVGREAKIVDVWNRDLTDNL</sequence>
<gene>
    <name evidence="3" type="ORF">MNOR_LOCUS29526</name>
</gene>
<evidence type="ECO:0000313" key="4">
    <source>
        <dbReference type="Proteomes" id="UP001497623"/>
    </source>
</evidence>
<evidence type="ECO:0000256" key="1">
    <source>
        <dbReference type="SAM" id="MobiDB-lite"/>
    </source>
</evidence>
<dbReference type="AlphaFoldDB" id="A0AAV2RUE1"/>
<feature type="region of interest" description="Disordered" evidence="1">
    <location>
        <begin position="21"/>
        <end position="47"/>
    </location>
</feature>
<protein>
    <submittedName>
        <fullName evidence="3">Uncharacterized protein</fullName>
    </submittedName>
</protein>
<keyword evidence="4" id="KW-1185">Reference proteome</keyword>
<proteinExistence type="predicted"/>
<evidence type="ECO:0000256" key="2">
    <source>
        <dbReference type="SAM" id="SignalP"/>
    </source>
</evidence>
<feature type="chain" id="PRO_5043785845" evidence="2">
    <location>
        <begin position="16"/>
        <end position="162"/>
    </location>
</feature>
<keyword evidence="2" id="KW-0732">Signal</keyword>
<reference evidence="3 4" key="1">
    <citation type="submission" date="2024-05" db="EMBL/GenBank/DDBJ databases">
        <authorList>
            <person name="Wallberg A."/>
        </authorList>
    </citation>
    <scope>NUCLEOTIDE SEQUENCE [LARGE SCALE GENOMIC DNA]</scope>
</reference>
<organism evidence="3 4">
    <name type="scientific">Meganyctiphanes norvegica</name>
    <name type="common">Northern krill</name>
    <name type="synonym">Thysanopoda norvegica</name>
    <dbReference type="NCBI Taxonomy" id="48144"/>
    <lineage>
        <taxon>Eukaryota</taxon>
        <taxon>Metazoa</taxon>
        <taxon>Ecdysozoa</taxon>
        <taxon>Arthropoda</taxon>
        <taxon>Crustacea</taxon>
        <taxon>Multicrustacea</taxon>
        <taxon>Malacostraca</taxon>
        <taxon>Eumalacostraca</taxon>
        <taxon>Eucarida</taxon>
        <taxon>Euphausiacea</taxon>
        <taxon>Euphausiidae</taxon>
        <taxon>Meganyctiphanes</taxon>
    </lineage>
</organism>
<evidence type="ECO:0000313" key="3">
    <source>
        <dbReference type="EMBL" id="CAL4144567.1"/>
    </source>
</evidence>
<comment type="caution">
    <text evidence="3">The sequence shown here is derived from an EMBL/GenBank/DDBJ whole genome shotgun (WGS) entry which is preliminary data.</text>
</comment>